<accession>A0A0F7KVL4</accession>
<dbReference type="EMBL" id="CP011452">
    <property type="protein sequence ID" value="AKH43724.1"/>
    <property type="molecule type" value="Genomic_DNA"/>
</dbReference>
<reference evidence="1" key="1">
    <citation type="submission" date="2015-05" db="EMBL/GenBank/DDBJ databases">
        <title>The complete genome of Altererythrobacter atlanticus strain 26DY36.</title>
        <authorList>
            <person name="Wu Y.-H."/>
            <person name="Cheng H."/>
            <person name="Wu X.-W."/>
        </authorList>
    </citation>
    <scope>NUCLEOTIDE SEQUENCE [LARGE SCALE GENOMIC DNA]</scope>
    <source>
        <strain evidence="1">26DY36</strain>
    </source>
</reference>
<dbReference type="Pfam" id="PF10038">
    <property type="entry name" value="DUF2274"/>
    <property type="match status" value="1"/>
</dbReference>
<dbReference type="OrthoDB" id="9803810at2"/>
<protein>
    <submittedName>
        <fullName evidence="1">Uncharacterized protein</fullName>
    </submittedName>
</protein>
<proteinExistence type="predicted"/>
<sequence length="79" mass="8872">MTRLKLSDIIDDKPVKITIEIPVRLHRELTTYAVVLNGGDAKNAPSPDKLIPPMIERFISSDRAFAKARRSVQEVENEG</sequence>
<dbReference type="KEGG" id="aay:WYH_02694"/>
<dbReference type="RefSeq" id="WP_046904202.1">
    <property type="nucleotide sequence ID" value="NZ_CP011452.2"/>
</dbReference>
<gene>
    <name evidence="1" type="ORF">WYH_02694</name>
</gene>
<dbReference type="STRING" id="1267766.WYH_02694"/>
<dbReference type="AlphaFoldDB" id="A0A0F7KVL4"/>
<dbReference type="InterPro" id="IPR018733">
    <property type="entry name" value="DUF2274"/>
</dbReference>
<dbReference type="Proteomes" id="UP000034392">
    <property type="component" value="Chromosome"/>
</dbReference>
<name>A0A0F7KVL4_9SPHN</name>
<evidence type="ECO:0000313" key="1">
    <source>
        <dbReference type="EMBL" id="AKH43724.1"/>
    </source>
</evidence>
<organism evidence="1 2">
    <name type="scientific">Croceibacterium atlanticum</name>
    <dbReference type="NCBI Taxonomy" id="1267766"/>
    <lineage>
        <taxon>Bacteria</taxon>
        <taxon>Pseudomonadati</taxon>
        <taxon>Pseudomonadota</taxon>
        <taxon>Alphaproteobacteria</taxon>
        <taxon>Sphingomonadales</taxon>
        <taxon>Erythrobacteraceae</taxon>
        <taxon>Croceibacterium</taxon>
    </lineage>
</organism>
<keyword evidence="2" id="KW-1185">Reference proteome</keyword>
<evidence type="ECO:0000313" key="2">
    <source>
        <dbReference type="Proteomes" id="UP000034392"/>
    </source>
</evidence>